<accession>A0AAW1IWL4</accession>
<dbReference type="Proteomes" id="UP001458880">
    <property type="component" value="Unassembled WGS sequence"/>
</dbReference>
<name>A0AAW1IWL4_POPJA</name>
<dbReference type="AlphaFoldDB" id="A0AAW1IWL4"/>
<evidence type="ECO:0000256" key="1">
    <source>
        <dbReference type="SAM" id="MobiDB-lite"/>
    </source>
</evidence>
<feature type="region of interest" description="Disordered" evidence="1">
    <location>
        <begin position="27"/>
        <end position="54"/>
    </location>
</feature>
<comment type="caution">
    <text evidence="2">The sequence shown here is derived from an EMBL/GenBank/DDBJ whole genome shotgun (WGS) entry which is preliminary data.</text>
</comment>
<evidence type="ECO:0000313" key="2">
    <source>
        <dbReference type="EMBL" id="KAK9694368.1"/>
    </source>
</evidence>
<evidence type="ECO:0000313" key="3">
    <source>
        <dbReference type="Proteomes" id="UP001458880"/>
    </source>
</evidence>
<organism evidence="2 3">
    <name type="scientific">Popillia japonica</name>
    <name type="common">Japanese beetle</name>
    <dbReference type="NCBI Taxonomy" id="7064"/>
    <lineage>
        <taxon>Eukaryota</taxon>
        <taxon>Metazoa</taxon>
        <taxon>Ecdysozoa</taxon>
        <taxon>Arthropoda</taxon>
        <taxon>Hexapoda</taxon>
        <taxon>Insecta</taxon>
        <taxon>Pterygota</taxon>
        <taxon>Neoptera</taxon>
        <taxon>Endopterygota</taxon>
        <taxon>Coleoptera</taxon>
        <taxon>Polyphaga</taxon>
        <taxon>Scarabaeiformia</taxon>
        <taxon>Scarabaeidae</taxon>
        <taxon>Rutelinae</taxon>
        <taxon>Popillia</taxon>
    </lineage>
</organism>
<protein>
    <submittedName>
        <fullName evidence="2">Uncharacterized protein</fullName>
    </submittedName>
</protein>
<dbReference type="EMBL" id="JASPKY010000515">
    <property type="protein sequence ID" value="KAK9694368.1"/>
    <property type="molecule type" value="Genomic_DNA"/>
</dbReference>
<sequence>MNRDPEMNQESLTQAFVRFLENESKPRHLPNLLESPALDSSSSSRPHAPNERPILMSEVVLPTFADFGQNRNSSSILKDVLKDNNN</sequence>
<reference evidence="2 3" key="1">
    <citation type="journal article" date="2024" name="BMC Genomics">
        <title>De novo assembly and annotation of Popillia japonica's genome with initial clues to its potential as an invasive pest.</title>
        <authorList>
            <person name="Cucini C."/>
            <person name="Boschi S."/>
            <person name="Funari R."/>
            <person name="Cardaioli E."/>
            <person name="Iannotti N."/>
            <person name="Marturano G."/>
            <person name="Paoli F."/>
            <person name="Bruttini M."/>
            <person name="Carapelli A."/>
            <person name="Frati F."/>
            <person name="Nardi F."/>
        </authorList>
    </citation>
    <scope>NUCLEOTIDE SEQUENCE [LARGE SCALE GENOMIC DNA]</scope>
    <source>
        <strain evidence="2">DMR45628</strain>
    </source>
</reference>
<keyword evidence="3" id="KW-1185">Reference proteome</keyword>
<proteinExistence type="predicted"/>
<gene>
    <name evidence="2" type="ORF">QE152_g33591</name>
</gene>